<dbReference type="PANTHER" id="PTHR42912">
    <property type="entry name" value="METHYLTRANSFERASE"/>
    <property type="match status" value="1"/>
</dbReference>
<evidence type="ECO:0000313" key="3">
    <source>
        <dbReference type="Proteomes" id="UP001209535"/>
    </source>
</evidence>
<dbReference type="GO" id="GO:0032259">
    <property type="term" value="P:methylation"/>
    <property type="evidence" value="ECO:0007669"/>
    <property type="project" value="UniProtKB-KW"/>
</dbReference>
<name>A0ABT2X3Y9_9RHOB</name>
<dbReference type="SUPFAM" id="SSF53335">
    <property type="entry name" value="S-adenosyl-L-methionine-dependent methyltransferases"/>
    <property type="match status" value="1"/>
</dbReference>
<gene>
    <name evidence="2" type="ORF">OEZ60_06595</name>
</gene>
<evidence type="ECO:0000313" key="2">
    <source>
        <dbReference type="EMBL" id="MCU9847672.1"/>
    </source>
</evidence>
<keyword evidence="2" id="KW-0808">Transferase</keyword>
<dbReference type="InterPro" id="IPR029063">
    <property type="entry name" value="SAM-dependent_MTases_sf"/>
</dbReference>
<dbReference type="Pfam" id="PF08241">
    <property type="entry name" value="Methyltransf_11"/>
    <property type="match status" value="1"/>
</dbReference>
<keyword evidence="3" id="KW-1185">Reference proteome</keyword>
<dbReference type="RefSeq" id="WP_263334395.1">
    <property type="nucleotide sequence ID" value="NZ_JAOVQO010000005.1"/>
</dbReference>
<dbReference type="EMBL" id="JAOVQO010000005">
    <property type="protein sequence ID" value="MCU9847672.1"/>
    <property type="molecule type" value="Genomic_DNA"/>
</dbReference>
<dbReference type="InterPro" id="IPR013216">
    <property type="entry name" value="Methyltransf_11"/>
</dbReference>
<keyword evidence="2" id="KW-0489">Methyltransferase</keyword>
<organism evidence="2 3">
    <name type="scientific">Albidovulum salinarum</name>
    <dbReference type="NCBI Taxonomy" id="2984153"/>
    <lineage>
        <taxon>Bacteria</taxon>
        <taxon>Pseudomonadati</taxon>
        <taxon>Pseudomonadota</taxon>
        <taxon>Alphaproteobacteria</taxon>
        <taxon>Rhodobacterales</taxon>
        <taxon>Paracoccaceae</taxon>
        <taxon>Albidovulum</taxon>
    </lineage>
</organism>
<comment type="caution">
    <text evidence="2">The sequence shown here is derived from an EMBL/GenBank/DDBJ whole genome shotgun (WGS) entry which is preliminary data.</text>
</comment>
<sequence>MIEFDAETTRILETAYEGADFARRRRASFDAVDPRPGEHILDLGCGPGFLTREFARAIGPGGRVTGVDPSPEMRTAAAERCAGLSGVEILEGSAAALPLEDASTDKAVSVQVFEYINDFDAPLAELHRVLRPGGRLVIADMHWDTLVWHSTDRDRMARMIAAWDAHLADRIVPEKLPAPLARAGFGGIRTIPHPMLDTVLKPDGLARVLMILMVAFARGNDLMPEADIAAWAAEQEALAAEGRFFMSLTHFVTVAEKR</sequence>
<dbReference type="PANTHER" id="PTHR42912:SF93">
    <property type="entry name" value="N6-ADENOSINE-METHYLTRANSFERASE TMT1A"/>
    <property type="match status" value="1"/>
</dbReference>
<dbReference type="CDD" id="cd02440">
    <property type="entry name" value="AdoMet_MTases"/>
    <property type="match status" value="1"/>
</dbReference>
<dbReference type="InterPro" id="IPR050508">
    <property type="entry name" value="Methyltransf_Superfamily"/>
</dbReference>
<dbReference type="GO" id="GO:0008168">
    <property type="term" value="F:methyltransferase activity"/>
    <property type="evidence" value="ECO:0007669"/>
    <property type="project" value="UniProtKB-KW"/>
</dbReference>
<dbReference type="Gene3D" id="3.40.50.150">
    <property type="entry name" value="Vaccinia Virus protein VP39"/>
    <property type="match status" value="1"/>
</dbReference>
<protein>
    <submittedName>
        <fullName evidence="2">Methyltransferase domain-containing protein</fullName>
    </submittedName>
</protein>
<feature type="domain" description="Methyltransferase type 11" evidence="1">
    <location>
        <begin position="41"/>
        <end position="138"/>
    </location>
</feature>
<dbReference type="Proteomes" id="UP001209535">
    <property type="component" value="Unassembled WGS sequence"/>
</dbReference>
<evidence type="ECO:0000259" key="1">
    <source>
        <dbReference type="Pfam" id="PF08241"/>
    </source>
</evidence>
<proteinExistence type="predicted"/>
<reference evidence="2 3" key="1">
    <citation type="submission" date="2022-10" db="EMBL/GenBank/DDBJ databases">
        <title>Defluviimonas sp. nov., isolated from ocean surface sediments.</title>
        <authorList>
            <person name="He W."/>
            <person name="Wang L."/>
            <person name="Zhang D.-F."/>
        </authorList>
    </citation>
    <scope>NUCLEOTIDE SEQUENCE [LARGE SCALE GENOMIC DNA]</scope>
    <source>
        <strain evidence="2 3">WL0024</strain>
    </source>
</reference>
<accession>A0ABT2X3Y9</accession>